<dbReference type="RefSeq" id="XP_017552885.1">
    <property type="nucleotide sequence ID" value="XM_017697396.1"/>
</dbReference>
<dbReference type="Proteomes" id="UP001501920">
    <property type="component" value="Chromosome 14"/>
</dbReference>
<protein>
    <recommendedName>
        <fullName evidence="7">Perforin-1-like</fullName>
    </recommendedName>
</protein>
<accession>A0A3B4CP33</accession>
<dbReference type="SMART" id="SM00239">
    <property type="entry name" value="C2"/>
    <property type="match status" value="1"/>
</dbReference>
<evidence type="ECO:0000313" key="5">
    <source>
        <dbReference type="Ensembl" id="ENSPNAP00000013812.1"/>
    </source>
</evidence>
<dbReference type="SUPFAM" id="SSF49562">
    <property type="entry name" value="C2 domain (Calcium/lipid-binding domain, CaLB)"/>
    <property type="match status" value="1"/>
</dbReference>
<dbReference type="PROSITE" id="PS51257">
    <property type="entry name" value="PROKAR_LIPOPROTEIN"/>
    <property type="match status" value="1"/>
</dbReference>
<dbReference type="GO" id="GO:0001913">
    <property type="term" value="P:T cell mediated cytotoxicity"/>
    <property type="evidence" value="ECO:0007669"/>
    <property type="project" value="TreeGrafter"/>
</dbReference>
<dbReference type="InterPro" id="IPR000008">
    <property type="entry name" value="C2_dom"/>
</dbReference>
<reference evidence="5 6" key="1">
    <citation type="submission" date="2020-10" db="EMBL/GenBank/DDBJ databases">
        <title>Pygocentrus nattereri (red-bellied piranha) genome, fPygNat1, primary haplotype.</title>
        <authorList>
            <person name="Myers G."/>
            <person name="Meyer A."/>
            <person name="Karagic N."/>
            <person name="Pippel M."/>
            <person name="Winkler S."/>
            <person name="Tracey A."/>
            <person name="Wood J."/>
            <person name="Formenti G."/>
            <person name="Howe K."/>
            <person name="Fedrigo O."/>
            <person name="Jarvis E.D."/>
        </authorList>
    </citation>
    <scope>NUCLEOTIDE SEQUENCE [LARGE SCALE GENOMIC DNA]</scope>
</reference>
<keyword evidence="6" id="KW-1185">Reference proteome</keyword>
<dbReference type="InterPro" id="IPR037300">
    <property type="entry name" value="Perforin-1_C2"/>
</dbReference>
<dbReference type="InterPro" id="IPR052784">
    <property type="entry name" value="Perforin-1_pore-forming"/>
</dbReference>
<dbReference type="GO" id="GO:0051607">
    <property type="term" value="P:defense response to virus"/>
    <property type="evidence" value="ECO:0007669"/>
    <property type="project" value="TreeGrafter"/>
</dbReference>
<dbReference type="PROSITE" id="PS50004">
    <property type="entry name" value="C2"/>
    <property type="match status" value="1"/>
</dbReference>
<dbReference type="PANTHER" id="PTHR46096">
    <property type="entry name" value="PERFORIN-1"/>
    <property type="match status" value="1"/>
</dbReference>
<dbReference type="AlphaFoldDB" id="A0A3B4CP33"/>
<dbReference type="Pfam" id="PF00168">
    <property type="entry name" value="C2"/>
    <property type="match status" value="1"/>
</dbReference>
<dbReference type="Gene3D" id="2.60.40.150">
    <property type="entry name" value="C2 domain"/>
    <property type="match status" value="1"/>
</dbReference>
<dbReference type="PANTHER" id="PTHR46096:SF3">
    <property type="entry name" value="PERFORIN-1"/>
    <property type="match status" value="1"/>
</dbReference>
<organism evidence="5 6">
    <name type="scientific">Pygocentrus nattereri</name>
    <name type="common">Red-bellied piranha</name>
    <dbReference type="NCBI Taxonomy" id="42514"/>
    <lineage>
        <taxon>Eukaryota</taxon>
        <taxon>Metazoa</taxon>
        <taxon>Chordata</taxon>
        <taxon>Craniata</taxon>
        <taxon>Vertebrata</taxon>
        <taxon>Euteleostomi</taxon>
        <taxon>Actinopterygii</taxon>
        <taxon>Neopterygii</taxon>
        <taxon>Teleostei</taxon>
        <taxon>Ostariophysi</taxon>
        <taxon>Characiformes</taxon>
        <taxon>Characoidei</taxon>
        <taxon>Pygocentrus</taxon>
    </lineage>
</organism>
<dbReference type="GO" id="GO:0016020">
    <property type="term" value="C:membrane"/>
    <property type="evidence" value="ECO:0007669"/>
    <property type="project" value="TreeGrafter"/>
</dbReference>
<feature type="domain" description="C2" evidence="3">
    <location>
        <begin position="400"/>
        <end position="524"/>
    </location>
</feature>
<evidence type="ECO:0000256" key="2">
    <source>
        <dbReference type="SAM" id="SignalP"/>
    </source>
</evidence>
<evidence type="ECO:0000259" key="4">
    <source>
        <dbReference type="PROSITE" id="PS51412"/>
    </source>
</evidence>
<evidence type="ECO:0008006" key="7">
    <source>
        <dbReference type="Google" id="ProtNLM"/>
    </source>
</evidence>
<dbReference type="GeneTree" id="ENSGT00940000164067"/>
<evidence type="ECO:0000256" key="1">
    <source>
        <dbReference type="ARBA" id="ARBA00022729"/>
    </source>
</evidence>
<dbReference type="GO" id="GO:0005509">
    <property type="term" value="F:calcium ion binding"/>
    <property type="evidence" value="ECO:0007669"/>
    <property type="project" value="InterPro"/>
</dbReference>
<dbReference type="Ensembl" id="ENSPNAT00000037081.2">
    <property type="protein sequence ID" value="ENSPNAP00000013812.1"/>
    <property type="gene ID" value="ENSPNAG00000019697.2"/>
</dbReference>
<dbReference type="PROSITE" id="PS51412">
    <property type="entry name" value="MACPF_2"/>
    <property type="match status" value="1"/>
</dbReference>
<dbReference type="InterPro" id="IPR035892">
    <property type="entry name" value="C2_domain_sf"/>
</dbReference>
<sequence length="594" mass="66441">MGTYLTRSLTTVLLWPGLLVFLSLPLMQSCENGKPRECAEAEFAPGSNLAGEGFDITTMQRKGAFVIDMTRWKLKDKTCTLCRNPYMEGKKQKLPLSVVDWRPSQKCTMKLSSSLYQSSESLLSSSTSAIENNWGINLGINVKKVDASLAMAGTNSKLAEYSMEKTKKDRFNFASQSISCGYYTYRVSNKRILHPEFKRSVNQLPKQYNAQFKPRFYKLIDNFGTHFITKVTLGGKVHSVTSIKQCQAALQGLSADEVKICLDVEASASVAGKANAKADMKHCDEAKSKTESKGSFSSNFNDRFTEIYGGHTTEPELLFSADKDPGAYKEWLSTLPQQPDIISYSLEALHELLPPNNPVRKHLRQAVHDFILEKSLWRNCSEPCMAGVKHNPKEPCICTCRNNPGVTPDCCPSKRGLARVKVTIERASGLWGDHTTQTDGYVKVFDKNKMEIGRTPVIYNNNSPHWGMPFDLGDIILTDHNSLRLEVWDEDSKWDDDLLGACVVDVKAGEIQNFCKLDNGELYYKIQVVCAPSLAGPSCTDYVGSPMNNNLEKVYVSRHARLVPKEMLLKMGVTLEEFHFTVNQKANNTAEIIL</sequence>
<evidence type="ECO:0000259" key="3">
    <source>
        <dbReference type="PROSITE" id="PS50004"/>
    </source>
</evidence>
<feature type="chain" id="PRO_5017437222" description="Perforin-1-like" evidence="2">
    <location>
        <begin position="30"/>
        <end position="594"/>
    </location>
</feature>
<reference evidence="5" key="3">
    <citation type="submission" date="2025-09" db="UniProtKB">
        <authorList>
            <consortium name="Ensembl"/>
        </authorList>
    </citation>
    <scope>IDENTIFICATION</scope>
</reference>
<dbReference type="OrthoDB" id="1366754at2759"/>
<feature type="domain" description="MACPF" evidence="4">
    <location>
        <begin position="33"/>
        <end position="378"/>
    </location>
</feature>
<dbReference type="STRING" id="42514.ENSPNAP00000013812"/>
<evidence type="ECO:0000313" key="6">
    <source>
        <dbReference type="Proteomes" id="UP001501920"/>
    </source>
</evidence>
<proteinExistence type="predicted"/>
<dbReference type="Pfam" id="PF01823">
    <property type="entry name" value="MACPF"/>
    <property type="match status" value="1"/>
</dbReference>
<dbReference type="GeneID" id="108427338"/>
<dbReference type="GO" id="GO:0022829">
    <property type="term" value="F:wide pore channel activity"/>
    <property type="evidence" value="ECO:0007669"/>
    <property type="project" value="TreeGrafter"/>
</dbReference>
<dbReference type="GO" id="GO:0001771">
    <property type="term" value="P:immunological synapse formation"/>
    <property type="evidence" value="ECO:0007669"/>
    <property type="project" value="TreeGrafter"/>
</dbReference>
<dbReference type="OMA" id="LCKNALQ"/>
<dbReference type="GO" id="GO:0140911">
    <property type="term" value="F:pore-forming activity"/>
    <property type="evidence" value="ECO:0007669"/>
    <property type="project" value="InterPro"/>
</dbReference>
<feature type="signal peptide" evidence="2">
    <location>
        <begin position="1"/>
        <end position="29"/>
    </location>
</feature>
<keyword evidence="1 2" id="KW-0732">Signal</keyword>
<dbReference type="InterPro" id="IPR020864">
    <property type="entry name" value="MACPF"/>
</dbReference>
<dbReference type="SMART" id="SM00457">
    <property type="entry name" value="MACPF"/>
    <property type="match status" value="1"/>
</dbReference>
<dbReference type="CDD" id="cd04032">
    <property type="entry name" value="C2_Perforin"/>
    <property type="match status" value="1"/>
</dbReference>
<reference evidence="5" key="2">
    <citation type="submission" date="2025-08" db="UniProtKB">
        <authorList>
            <consortium name="Ensembl"/>
        </authorList>
    </citation>
    <scope>IDENTIFICATION</scope>
</reference>
<name>A0A3B4CP33_PYGNA</name>